<organism evidence="2 3">
    <name type="scientific">Parascedosporium putredinis</name>
    <dbReference type="NCBI Taxonomy" id="1442378"/>
    <lineage>
        <taxon>Eukaryota</taxon>
        <taxon>Fungi</taxon>
        <taxon>Dikarya</taxon>
        <taxon>Ascomycota</taxon>
        <taxon>Pezizomycotina</taxon>
        <taxon>Sordariomycetes</taxon>
        <taxon>Hypocreomycetidae</taxon>
        <taxon>Microascales</taxon>
        <taxon>Microascaceae</taxon>
        <taxon>Parascedosporium</taxon>
    </lineage>
</organism>
<name>A0A9P1MAG5_9PEZI</name>
<evidence type="ECO:0000313" key="3">
    <source>
        <dbReference type="Proteomes" id="UP000838763"/>
    </source>
</evidence>
<comment type="caution">
    <text evidence="2">The sequence shown here is derived from an EMBL/GenBank/DDBJ whole genome shotgun (WGS) entry which is preliminary data.</text>
</comment>
<accession>A0A9P1MAG5</accession>
<feature type="region of interest" description="Disordered" evidence="1">
    <location>
        <begin position="42"/>
        <end position="93"/>
    </location>
</feature>
<dbReference type="EMBL" id="CALLCH030000015">
    <property type="protein sequence ID" value="CAI4216219.1"/>
    <property type="molecule type" value="Genomic_DNA"/>
</dbReference>
<gene>
    <name evidence="2" type="ORF">PPNO1_LOCUS5879</name>
</gene>
<evidence type="ECO:0000256" key="1">
    <source>
        <dbReference type="SAM" id="MobiDB-lite"/>
    </source>
</evidence>
<protein>
    <submittedName>
        <fullName evidence="2">Uncharacterized protein</fullName>
    </submittedName>
</protein>
<dbReference type="OrthoDB" id="660555at2759"/>
<dbReference type="Proteomes" id="UP000838763">
    <property type="component" value="Unassembled WGS sequence"/>
</dbReference>
<proteinExistence type="predicted"/>
<keyword evidence="3" id="KW-1185">Reference proteome</keyword>
<dbReference type="AlphaFoldDB" id="A0A9P1MAG5"/>
<evidence type="ECO:0000313" key="2">
    <source>
        <dbReference type="EMBL" id="CAI4216219.1"/>
    </source>
</evidence>
<reference evidence="2" key="1">
    <citation type="submission" date="2022-11" db="EMBL/GenBank/DDBJ databases">
        <authorList>
            <person name="Scott C."/>
            <person name="Bruce N."/>
        </authorList>
    </citation>
    <scope>NUCLEOTIDE SEQUENCE</scope>
</reference>
<feature type="compositionally biased region" description="Low complexity" evidence="1">
    <location>
        <begin position="65"/>
        <end position="78"/>
    </location>
</feature>
<sequence length="125" mass="13824">MRTPEFHEDECSRYFDCPTHVVERQLPESTAAVQLRLVPVPSSFPFEPRASPDSFDVVSDYRPDPAQASKPSSSTSSPKHPPQYAGTATHTTKHERDSFVFGNLFVEVTPSEPFGASFTPVAARL</sequence>